<dbReference type="RefSeq" id="XP_030203337.1">
    <property type="nucleotide sequence ID" value="XM_030347477.1"/>
</dbReference>
<protein>
    <recommendedName>
        <fullName evidence="16">CMP-N-acetylneuraminate-beta-galactosamide-alpha-2,3-sialyltransferase 1</fullName>
        <ecNumber evidence="15">2.4.3.4</ecNumber>
    </recommendedName>
    <alternativeName>
        <fullName evidence="22">Gal-NAc6S</fullName>
    </alternativeName>
    <alternativeName>
        <fullName evidence="20">Gal-beta-1,3-GalNAc-alpha-2,3-sialyltransferase</fullName>
    </alternativeName>
    <alternativeName>
        <fullName evidence="18">ST3Gal I</fullName>
    </alternativeName>
    <alternativeName>
        <fullName evidence="19">ST3GalA.1</fullName>
    </alternativeName>
    <alternativeName>
        <fullName evidence="17">ST3O</fullName>
    </alternativeName>
    <alternativeName>
        <fullName evidence="21">Sialyltransferase 4A</fullName>
    </alternativeName>
</protein>
<feature type="signal peptide" evidence="25">
    <location>
        <begin position="1"/>
        <end position="23"/>
    </location>
</feature>
<dbReference type="PIRSF" id="PIRSF005557">
    <property type="entry name" value="Sialyl_trans"/>
    <property type="match status" value="1"/>
</dbReference>
<dbReference type="OrthoDB" id="10264956at2759"/>
<feature type="binding site" evidence="23">
    <location>
        <position position="252"/>
    </location>
    <ligand>
        <name>substrate</name>
    </ligand>
</feature>
<evidence type="ECO:0000256" key="22">
    <source>
        <dbReference type="ARBA" id="ARBA00042991"/>
    </source>
</evidence>
<dbReference type="Ensembl" id="ENSGMOT00000072426.1">
    <property type="protein sequence ID" value="ENSGMOP00000062423.1"/>
    <property type="gene ID" value="ENSGMOG00000023540.1"/>
</dbReference>
<reference evidence="26" key="2">
    <citation type="submission" date="2025-09" db="UniProtKB">
        <authorList>
            <consortium name="Ensembl"/>
        </authorList>
    </citation>
    <scope>IDENTIFICATION</scope>
</reference>
<evidence type="ECO:0000256" key="9">
    <source>
        <dbReference type="ARBA" id="ARBA00022968"/>
    </source>
</evidence>
<dbReference type="PANTHER" id="PTHR46032:SF6">
    <property type="entry name" value="CMP-N-ACETYLNEURAMINATE-BETA-GALACTOSAMIDE-ALPHA-2,3-SIALYLTRANSFERASE 1"/>
    <property type="match status" value="1"/>
</dbReference>
<evidence type="ECO:0000256" key="14">
    <source>
        <dbReference type="ARBA" id="ARBA00023180"/>
    </source>
</evidence>
<dbReference type="InterPro" id="IPR038578">
    <property type="entry name" value="GT29-like_sf"/>
</dbReference>
<dbReference type="AlphaFoldDB" id="A0A8C5CHC3"/>
<reference evidence="26" key="1">
    <citation type="submission" date="2025-08" db="UniProtKB">
        <authorList>
            <consortium name="Ensembl"/>
        </authorList>
    </citation>
    <scope>IDENTIFICATION</scope>
</reference>
<dbReference type="GO" id="GO:0005576">
    <property type="term" value="C:extracellular region"/>
    <property type="evidence" value="ECO:0007669"/>
    <property type="project" value="UniProtKB-SubCell"/>
</dbReference>
<evidence type="ECO:0000256" key="23">
    <source>
        <dbReference type="PIRSR" id="PIRSR005557-1"/>
    </source>
</evidence>
<name>A0A8C5CHC3_GADMO</name>
<dbReference type="GeneID" id="115535912"/>
<evidence type="ECO:0000256" key="12">
    <source>
        <dbReference type="ARBA" id="ARBA00023136"/>
    </source>
</evidence>
<evidence type="ECO:0000256" key="13">
    <source>
        <dbReference type="ARBA" id="ARBA00023157"/>
    </source>
</evidence>
<evidence type="ECO:0000256" key="4">
    <source>
        <dbReference type="ARBA" id="ARBA00006003"/>
    </source>
</evidence>
<dbReference type="RefSeq" id="XP_030203336.1">
    <property type="nucleotide sequence ID" value="XM_030347476.1"/>
</dbReference>
<feature type="binding site" evidence="23">
    <location>
        <position position="276"/>
    </location>
    <ligand>
        <name>substrate</name>
    </ligand>
</feature>
<evidence type="ECO:0000256" key="18">
    <source>
        <dbReference type="ARBA" id="ARBA00041997"/>
    </source>
</evidence>
<evidence type="ECO:0000256" key="24">
    <source>
        <dbReference type="PIRSR" id="PIRSR005557-2"/>
    </source>
</evidence>
<feature type="chain" id="PRO_5045231839" description="CMP-N-acetylneuraminate-beta-galactosamide-alpha-2,3-sialyltransferase 1" evidence="25">
    <location>
        <begin position="24"/>
        <end position="324"/>
    </location>
</feature>
<feature type="binding site" evidence="23">
    <location>
        <position position="285"/>
    </location>
    <ligand>
        <name>substrate</name>
    </ligand>
</feature>
<evidence type="ECO:0000256" key="17">
    <source>
        <dbReference type="ARBA" id="ARBA00041507"/>
    </source>
</evidence>
<dbReference type="OMA" id="WHHYLEA"/>
<evidence type="ECO:0000256" key="20">
    <source>
        <dbReference type="ARBA" id="ARBA00042448"/>
    </source>
</evidence>
<evidence type="ECO:0000256" key="25">
    <source>
        <dbReference type="SAM" id="SignalP"/>
    </source>
</evidence>
<keyword evidence="13" id="KW-1015">Disulfide bond</keyword>
<dbReference type="InterPro" id="IPR012163">
    <property type="entry name" value="Sialyl_trans"/>
</dbReference>
<dbReference type="GO" id="GO:0047288">
    <property type="term" value="F:beta-D-galactosyl-(1-&gt;3)-N-acetyl-beta-D-galactosaminide alpha-2,3- sialyltransferase"/>
    <property type="evidence" value="ECO:0007669"/>
    <property type="project" value="UniProtKB-EC"/>
</dbReference>
<evidence type="ECO:0000256" key="15">
    <source>
        <dbReference type="ARBA" id="ARBA00039107"/>
    </source>
</evidence>
<feature type="binding site" evidence="23">
    <location>
        <position position="132"/>
    </location>
    <ligand>
        <name>substrate</name>
    </ligand>
</feature>
<feature type="binding site" evidence="23">
    <location>
        <position position="155"/>
    </location>
    <ligand>
        <name>substrate</name>
    </ligand>
</feature>
<dbReference type="GO" id="GO:0032580">
    <property type="term" value="C:Golgi cisterna membrane"/>
    <property type="evidence" value="ECO:0007669"/>
    <property type="project" value="UniProtKB-SubCell"/>
</dbReference>
<evidence type="ECO:0000256" key="21">
    <source>
        <dbReference type="ARBA" id="ARBA00042682"/>
    </source>
</evidence>
<evidence type="ECO:0000313" key="27">
    <source>
        <dbReference type="Proteomes" id="UP000694546"/>
    </source>
</evidence>
<feature type="binding site" evidence="23">
    <location>
        <position position="300"/>
    </location>
    <ligand>
        <name>substrate</name>
    </ligand>
</feature>
<keyword evidence="12" id="KW-0472">Membrane</keyword>
<feature type="binding site" evidence="23">
    <location>
        <position position="256"/>
    </location>
    <ligand>
        <name>substrate</name>
    </ligand>
</feature>
<keyword evidence="8" id="KW-0812">Transmembrane</keyword>
<dbReference type="PANTHER" id="PTHR46032">
    <property type="entry name" value="ALPHA-2,3-SIALYLTRANSFERASE ST3GAL I ISOFORM X1"/>
    <property type="match status" value="1"/>
</dbReference>
<comment type="pathway">
    <text evidence="3">Protein modification; protein glycosylation.</text>
</comment>
<keyword evidence="25" id="KW-0732">Signal</keyword>
<dbReference type="EC" id="2.4.3.4" evidence="15"/>
<keyword evidence="27" id="KW-1185">Reference proteome</keyword>
<dbReference type="RefSeq" id="XP_030203338.1">
    <property type="nucleotide sequence ID" value="XM_030347478.1"/>
</dbReference>
<evidence type="ECO:0000256" key="3">
    <source>
        <dbReference type="ARBA" id="ARBA00004922"/>
    </source>
</evidence>
<evidence type="ECO:0000256" key="5">
    <source>
        <dbReference type="ARBA" id="ARBA00022525"/>
    </source>
</evidence>
<keyword evidence="7" id="KW-0808">Transferase</keyword>
<dbReference type="GO" id="GO:0097503">
    <property type="term" value="P:sialylation"/>
    <property type="evidence" value="ECO:0007669"/>
    <property type="project" value="TreeGrafter"/>
</dbReference>
<evidence type="ECO:0000256" key="2">
    <source>
        <dbReference type="ARBA" id="ARBA00004613"/>
    </source>
</evidence>
<evidence type="ECO:0000256" key="16">
    <source>
        <dbReference type="ARBA" id="ARBA00040101"/>
    </source>
</evidence>
<dbReference type="Gene3D" id="3.90.1480.20">
    <property type="entry name" value="Glycosyl transferase family 29"/>
    <property type="match status" value="1"/>
</dbReference>
<evidence type="ECO:0000256" key="10">
    <source>
        <dbReference type="ARBA" id="ARBA00022989"/>
    </source>
</evidence>
<comment type="similarity">
    <text evidence="4">Belongs to the glycosyltransferase 29 family.</text>
</comment>
<organism evidence="26 27">
    <name type="scientific">Gadus morhua</name>
    <name type="common">Atlantic cod</name>
    <dbReference type="NCBI Taxonomy" id="8049"/>
    <lineage>
        <taxon>Eukaryota</taxon>
        <taxon>Metazoa</taxon>
        <taxon>Chordata</taxon>
        <taxon>Craniata</taxon>
        <taxon>Vertebrata</taxon>
        <taxon>Euteleostomi</taxon>
        <taxon>Actinopterygii</taxon>
        <taxon>Neopterygii</taxon>
        <taxon>Teleostei</taxon>
        <taxon>Neoteleostei</taxon>
        <taxon>Acanthomorphata</taxon>
        <taxon>Zeiogadaria</taxon>
        <taxon>Gadariae</taxon>
        <taxon>Gadiformes</taxon>
        <taxon>Gadoidei</taxon>
        <taxon>Gadidae</taxon>
        <taxon>Gadus</taxon>
    </lineage>
</organism>
<evidence type="ECO:0000256" key="6">
    <source>
        <dbReference type="ARBA" id="ARBA00022676"/>
    </source>
</evidence>
<evidence type="ECO:0000256" key="19">
    <source>
        <dbReference type="ARBA" id="ARBA00042022"/>
    </source>
</evidence>
<keyword evidence="5" id="KW-0964">Secreted</keyword>
<evidence type="ECO:0000256" key="8">
    <source>
        <dbReference type="ARBA" id="ARBA00022692"/>
    </source>
</evidence>
<evidence type="ECO:0000256" key="7">
    <source>
        <dbReference type="ARBA" id="ARBA00022679"/>
    </source>
</evidence>
<dbReference type="GO" id="GO:0003836">
    <property type="term" value="F:beta-galactoside (CMP) alpha-2,3-sialyltransferase activity"/>
    <property type="evidence" value="ECO:0007669"/>
    <property type="project" value="UniProtKB-EC"/>
</dbReference>
<keyword evidence="10" id="KW-1133">Transmembrane helix</keyword>
<dbReference type="RefSeq" id="XP_030203339.1">
    <property type="nucleotide sequence ID" value="XM_030347479.1"/>
</dbReference>
<evidence type="ECO:0000313" key="26">
    <source>
        <dbReference type="Ensembl" id="ENSGMOP00000062423.1"/>
    </source>
</evidence>
<proteinExistence type="inferred from homology"/>
<gene>
    <name evidence="26" type="primary">LOC115535912</name>
</gene>
<keyword evidence="9" id="KW-0735">Signal-anchor</keyword>
<sequence>MVAFMRRRTAVALLSITGLLVLALSNPAGEWWTALQQPYQSEDLIKCACDKCIPEGDDWFMAHLNQTIHPFLTPQSNLSAKDFLWWKKLQGDGNDLAAFKRVVDKVFKLFPDGKGFMDSGSQRCRSCSVVGNSGNLLASHNGALIDFSDFVFRMNGAPTKGYEKHVGKKTTFHIMYPESAVDLTDNRTHLMLVPFKTLDLQWLISAFTNGSIKFTYRPVKAKIHANKDLVRILNPQFIKYVYEVWLRNSGGYPSTGFLGLMLAIHICDEVNVFGFGADQNGNWRHYWEELKDKRLRTGLHSGTEEYRLIQKLAAKGIINFFPGH</sequence>
<dbReference type="GeneTree" id="ENSGT00940000154725"/>
<keyword evidence="6" id="KW-0328">Glycosyltransferase</keyword>
<accession>A0A8C5CHC3</accession>
<evidence type="ECO:0000256" key="1">
    <source>
        <dbReference type="ARBA" id="ARBA00004447"/>
    </source>
</evidence>
<evidence type="ECO:0000256" key="11">
    <source>
        <dbReference type="ARBA" id="ARBA00023034"/>
    </source>
</evidence>
<feature type="binding site" evidence="23">
    <location>
        <position position="216"/>
    </location>
    <ligand>
        <name>substrate</name>
    </ligand>
</feature>
<dbReference type="Proteomes" id="UP000694546">
    <property type="component" value="Chromosome 22"/>
</dbReference>
<comment type="subcellular location">
    <subcellularLocation>
        <location evidence="1">Golgi apparatus</location>
        <location evidence="1">Golgi stack membrane</location>
        <topology evidence="1">Single-pass type II membrane protein</topology>
    </subcellularLocation>
    <subcellularLocation>
        <location evidence="2">Secreted</location>
    </subcellularLocation>
</comment>
<keyword evidence="11" id="KW-0333">Golgi apparatus</keyword>
<feature type="binding site" evidence="23">
    <location>
        <position position="90"/>
    </location>
    <ligand>
        <name>substrate</name>
    </ligand>
</feature>
<feature type="disulfide bond" evidence="24">
    <location>
        <begin position="127"/>
        <end position="267"/>
    </location>
</feature>
<dbReference type="InterPro" id="IPR051757">
    <property type="entry name" value="Beta-gal_alpha2-3_sialyltrans"/>
</dbReference>
<dbReference type="InterPro" id="IPR001675">
    <property type="entry name" value="Glyco_trans_29"/>
</dbReference>
<keyword evidence="14" id="KW-0325">Glycoprotein</keyword>
<dbReference type="Pfam" id="PF00777">
    <property type="entry name" value="Glyco_transf_29"/>
    <property type="match status" value="1"/>
</dbReference>
<dbReference type="GO" id="GO:0006629">
    <property type="term" value="P:lipid metabolic process"/>
    <property type="evidence" value="ECO:0007669"/>
    <property type="project" value="UniProtKB-KW"/>
</dbReference>